<evidence type="ECO:0000259" key="2">
    <source>
        <dbReference type="Pfam" id="PF21035"/>
    </source>
</evidence>
<feature type="coiled-coil region" evidence="1">
    <location>
        <begin position="181"/>
        <end position="257"/>
    </location>
</feature>
<organism evidence="4 5">
    <name type="scientific">Engystomops pustulosus</name>
    <name type="common">Tungara frog</name>
    <name type="synonym">Physalaemus pustulosus</name>
    <dbReference type="NCBI Taxonomy" id="76066"/>
    <lineage>
        <taxon>Eukaryota</taxon>
        <taxon>Metazoa</taxon>
        <taxon>Chordata</taxon>
        <taxon>Craniata</taxon>
        <taxon>Vertebrata</taxon>
        <taxon>Euteleostomi</taxon>
        <taxon>Amphibia</taxon>
        <taxon>Batrachia</taxon>
        <taxon>Anura</taxon>
        <taxon>Neobatrachia</taxon>
        <taxon>Hyloidea</taxon>
        <taxon>Leptodactylidae</taxon>
        <taxon>Leiuperinae</taxon>
        <taxon>Engystomops</taxon>
    </lineage>
</organism>
<dbReference type="EMBL" id="WNYA01000002">
    <property type="protein sequence ID" value="KAG8586916.1"/>
    <property type="molecule type" value="Genomic_DNA"/>
</dbReference>
<accession>A0AAV7CQ14</accession>
<dbReference type="Pfam" id="PF21035">
    <property type="entry name" value="CCDC138_C"/>
    <property type="match status" value="1"/>
</dbReference>
<keyword evidence="1" id="KW-0175">Coiled coil</keyword>
<dbReference type="InterPro" id="IPR048751">
    <property type="entry name" value="CCDC138_CC"/>
</dbReference>
<dbReference type="PANTHER" id="PTHR34523">
    <property type="entry name" value="COILED-COIL DOMAIN-CONTAINING PROTEIN 138"/>
    <property type="match status" value="1"/>
</dbReference>
<evidence type="ECO:0008006" key="6">
    <source>
        <dbReference type="Google" id="ProtNLM"/>
    </source>
</evidence>
<reference evidence="4" key="1">
    <citation type="thesis" date="2020" institute="ProQuest LLC" country="789 East Eisenhower Parkway, Ann Arbor, MI, USA">
        <title>Comparative Genomics and Chromosome Evolution.</title>
        <authorList>
            <person name="Mudd A.B."/>
        </authorList>
    </citation>
    <scope>NUCLEOTIDE SEQUENCE</scope>
    <source>
        <strain evidence="4">237g6f4</strain>
        <tissue evidence="4">Blood</tissue>
    </source>
</reference>
<dbReference type="AlphaFoldDB" id="A0AAV7CQ14"/>
<dbReference type="Gene3D" id="1.20.5.340">
    <property type="match status" value="1"/>
</dbReference>
<feature type="domain" description="Coiled-coil-domain-containing protein 138 coiled-coil" evidence="3">
    <location>
        <begin position="200"/>
        <end position="258"/>
    </location>
</feature>
<evidence type="ECO:0000259" key="3">
    <source>
        <dbReference type="Pfam" id="PF21037"/>
    </source>
</evidence>
<gene>
    <name evidence="4" type="ORF">GDO81_005517</name>
</gene>
<dbReference type="InterPro" id="IPR038798">
    <property type="entry name" value="CCDC138"/>
</dbReference>
<comment type="caution">
    <text evidence="4">The sequence shown here is derived from an EMBL/GenBank/DDBJ whole genome shotgun (WGS) entry which is preliminary data.</text>
</comment>
<evidence type="ECO:0000256" key="1">
    <source>
        <dbReference type="SAM" id="Coils"/>
    </source>
</evidence>
<evidence type="ECO:0000313" key="5">
    <source>
        <dbReference type="Proteomes" id="UP000824782"/>
    </source>
</evidence>
<sequence length="490" mass="56775">MADSRMSLQPASPSVTLLEKRHYNKALRDLLRRIRDANSQLEITDEHIDDEVCPVQDSYTYLYTETDVSLPSHLISNSCSEPSFVMSGSAAIKQTKRKPQNTSLRSPNVFPSEVHDIYEELSEIYQKLQQERMSQQEYSLQLKRREQSLLEKEEMLLKHQATLSKIKDVEGIVHEKLRIMKAQYDVEVKQLSDALKEKIKENKRLKSSFDTLKEMNDTLKKQLNEVSEQNKKLESQARKVQSRLENLQRKQSFLTVQKSKEIAQIVQLPKPQNVEKKPVSIKPKVFNNIQVYKLVTILMDWLSESESNRGRDNSLPMDKLPTNYLQEKSAKVLPVIVEQFQWMPLVNSKLHYSFMRFSYWTLRQLDNRTQSTLTSTIRRLGEETFKGVIYHPGEESVLEDKPRSVAFFKSNNFPLRFISTLVILKTVTQVDYLAQALDSLCMDLKSDEGRSLFLEFQAVPVVVDLLHVSNRGLISSILDILLQLSMETSK</sequence>
<name>A0AAV7CQ14_ENGPU</name>
<feature type="coiled-coil region" evidence="1">
    <location>
        <begin position="20"/>
        <end position="47"/>
    </location>
</feature>
<keyword evidence="5" id="KW-1185">Reference proteome</keyword>
<dbReference type="Proteomes" id="UP000824782">
    <property type="component" value="Unassembled WGS sequence"/>
</dbReference>
<dbReference type="InterPro" id="IPR048750">
    <property type="entry name" value="CCDC138_C"/>
</dbReference>
<dbReference type="Pfam" id="PF21037">
    <property type="entry name" value="CCDC138_cc"/>
    <property type="match status" value="1"/>
</dbReference>
<protein>
    <recommendedName>
        <fullName evidence="6">Coiled-coil domain-containing protein 138</fullName>
    </recommendedName>
</protein>
<evidence type="ECO:0000313" key="4">
    <source>
        <dbReference type="EMBL" id="KAG8586916.1"/>
    </source>
</evidence>
<dbReference type="PANTHER" id="PTHR34523:SF1">
    <property type="entry name" value="COILED-COIL DOMAIN-CONTAINING PROTEIN 138"/>
    <property type="match status" value="1"/>
</dbReference>
<proteinExistence type="predicted"/>
<feature type="domain" description="Coiled-coil" evidence="2">
    <location>
        <begin position="298"/>
        <end position="488"/>
    </location>
</feature>